<dbReference type="EMBL" id="JARPUR010000002">
    <property type="protein sequence ID" value="KAK4881936.1"/>
    <property type="molecule type" value="Genomic_DNA"/>
</dbReference>
<dbReference type="Proteomes" id="UP001353858">
    <property type="component" value="Unassembled WGS sequence"/>
</dbReference>
<evidence type="ECO:0000313" key="4">
    <source>
        <dbReference type="EMBL" id="KAK4881936.1"/>
    </source>
</evidence>
<dbReference type="AlphaFoldDB" id="A0AAN7PG30"/>
<dbReference type="Pfam" id="PF13359">
    <property type="entry name" value="DDE_Tnp_4"/>
    <property type="match status" value="1"/>
</dbReference>
<gene>
    <name evidence="4" type="ORF">RN001_005255</name>
</gene>
<name>A0AAN7PG30_9COLE</name>
<dbReference type="InterPro" id="IPR027806">
    <property type="entry name" value="HARBI1_dom"/>
</dbReference>
<accession>A0AAN7PG30</accession>
<protein>
    <recommendedName>
        <fullName evidence="3">DDE Tnp4 domain-containing protein</fullName>
    </recommendedName>
</protein>
<reference evidence="5" key="1">
    <citation type="submission" date="2023-01" db="EMBL/GenBank/DDBJ databases">
        <title>Key to firefly adult light organ development and bioluminescence: homeobox transcription factors regulate luciferase expression and transportation to peroxisome.</title>
        <authorList>
            <person name="Fu X."/>
        </authorList>
    </citation>
    <scope>NUCLEOTIDE SEQUENCE [LARGE SCALE GENOMIC DNA]</scope>
</reference>
<evidence type="ECO:0000259" key="3">
    <source>
        <dbReference type="Pfam" id="PF13359"/>
    </source>
</evidence>
<proteinExistence type="predicted"/>
<keyword evidence="5" id="KW-1185">Reference proteome</keyword>
<organism evidence="4 5">
    <name type="scientific">Aquatica leii</name>
    <dbReference type="NCBI Taxonomy" id="1421715"/>
    <lineage>
        <taxon>Eukaryota</taxon>
        <taxon>Metazoa</taxon>
        <taxon>Ecdysozoa</taxon>
        <taxon>Arthropoda</taxon>
        <taxon>Hexapoda</taxon>
        <taxon>Insecta</taxon>
        <taxon>Pterygota</taxon>
        <taxon>Neoptera</taxon>
        <taxon>Endopterygota</taxon>
        <taxon>Coleoptera</taxon>
        <taxon>Polyphaga</taxon>
        <taxon>Elateriformia</taxon>
        <taxon>Elateroidea</taxon>
        <taxon>Lampyridae</taxon>
        <taxon>Luciolinae</taxon>
        <taxon>Aquatica</taxon>
    </lineage>
</organism>
<keyword evidence="2" id="KW-0479">Metal-binding</keyword>
<evidence type="ECO:0000313" key="5">
    <source>
        <dbReference type="Proteomes" id="UP001353858"/>
    </source>
</evidence>
<feature type="domain" description="DDE Tnp4" evidence="3">
    <location>
        <begin position="7"/>
        <end position="85"/>
    </location>
</feature>
<comment type="cofactor">
    <cofactor evidence="1">
        <name>a divalent metal cation</name>
        <dbReference type="ChEBI" id="CHEBI:60240"/>
    </cofactor>
</comment>
<evidence type="ECO:0000256" key="2">
    <source>
        <dbReference type="ARBA" id="ARBA00022723"/>
    </source>
</evidence>
<evidence type="ECO:0000256" key="1">
    <source>
        <dbReference type="ARBA" id="ARBA00001968"/>
    </source>
</evidence>
<dbReference type="GO" id="GO:0046872">
    <property type="term" value="F:metal ion binding"/>
    <property type="evidence" value="ECO:0007669"/>
    <property type="project" value="UniProtKB-KW"/>
</dbReference>
<comment type="caution">
    <text evidence="4">The sequence shown here is derived from an EMBL/GenBank/DDBJ whole genome shotgun (WGS) entry which is preliminary data.</text>
</comment>
<sequence length="151" mass="17196">MNKPMLNIILSDSAFPLQRHIIKRFPLKNMLKKERVFNYRLCGGRLVSENASGILANSFRILLTPINLSQDKVVLITQACCALHNFIKTEASAIVYNEVDKESTDGQLQNGLWRNNVQHLESANFTLGCPNNESLLVREEFKMYFNSHGKV</sequence>